<dbReference type="OrthoDB" id="10318069at2759"/>
<keyword evidence="1" id="KW-0732">Signal</keyword>
<reference evidence="2 3" key="1">
    <citation type="journal article" date="2013" name="PLoS Genet.">
        <title>The genome and development-dependent transcriptomes of Pyronema confluens: a window into fungal evolution.</title>
        <authorList>
            <person name="Traeger S."/>
            <person name="Altegoer F."/>
            <person name="Freitag M."/>
            <person name="Gabaldon T."/>
            <person name="Kempken F."/>
            <person name="Kumar A."/>
            <person name="Marcet-Houben M."/>
            <person name="Poggeler S."/>
            <person name="Stajich J.E."/>
            <person name="Nowrousian M."/>
        </authorList>
    </citation>
    <scope>NUCLEOTIDE SEQUENCE [LARGE SCALE GENOMIC DNA]</scope>
    <source>
        <strain evidence="3">CBS 100304</strain>
        <tissue evidence="2">Vegetative mycelium</tissue>
    </source>
</reference>
<dbReference type="EMBL" id="HF936260">
    <property type="protein sequence ID" value="CCX33976.1"/>
    <property type="molecule type" value="Genomic_DNA"/>
</dbReference>
<keyword evidence="3" id="KW-1185">Reference proteome</keyword>
<feature type="chain" id="PRO_5004651533" evidence="1">
    <location>
        <begin position="20"/>
        <end position="146"/>
    </location>
</feature>
<protein>
    <submittedName>
        <fullName evidence="2">Uncharacterized protein</fullName>
    </submittedName>
</protein>
<accession>U4LP94</accession>
<dbReference type="AlphaFoldDB" id="U4LP94"/>
<evidence type="ECO:0000313" key="3">
    <source>
        <dbReference type="Proteomes" id="UP000018144"/>
    </source>
</evidence>
<gene>
    <name evidence="2" type="ORF">PCON_02239</name>
</gene>
<proteinExistence type="predicted"/>
<organism evidence="2 3">
    <name type="scientific">Pyronema omphalodes (strain CBS 100304)</name>
    <name type="common">Pyronema confluens</name>
    <dbReference type="NCBI Taxonomy" id="1076935"/>
    <lineage>
        <taxon>Eukaryota</taxon>
        <taxon>Fungi</taxon>
        <taxon>Dikarya</taxon>
        <taxon>Ascomycota</taxon>
        <taxon>Pezizomycotina</taxon>
        <taxon>Pezizomycetes</taxon>
        <taxon>Pezizales</taxon>
        <taxon>Pyronemataceae</taxon>
        <taxon>Pyronema</taxon>
    </lineage>
</organism>
<evidence type="ECO:0000313" key="2">
    <source>
        <dbReference type="EMBL" id="CCX33976.1"/>
    </source>
</evidence>
<sequence length="146" mass="17203">MNYQLTFILLTILSTMSSCLPTQHKRQPMDGTKPVWYSLKPFDHMDGYTQIGLYGSPGWRWDGSREFPRLQIYSHQRDEAGRCKSLPDFMRDKTISYEVQNGCCTFYSGNHCQHRLWTGKNKKEWAVDNKLQKKACSYKCNYKDCH</sequence>
<name>U4LP94_PYROM</name>
<evidence type="ECO:0000256" key="1">
    <source>
        <dbReference type="SAM" id="SignalP"/>
    </source>
</evidence>
<feature type="signal peptide" evidence="1">
    <location>
        <begin position="1"/>
        <end position="19"/>
    </location>
</feature>
<dbReference type="Proteomes" id="UP000018144">
    <property type="component" value="Unassembled WGS sequence"/>
</dbReference>